<keyword evidence="2" id="KW-1185">Reference proteome</keyword>
<dbReference type="EMBL" id="LSMT01000168">
    <property type="protein sequence ID" value="PFX24747.1"/>
    <property type="molecule type" value="Genomic_DNA"/>
</dbReference>
<accession>A0A2B4S813</accession>
<name>A0A2B4S813_STYPI</name>
<dbReference type="Proteomes" id="UP000225706">
    <property type="component" value="Unassembled WGS sequence"/>
</dbReference>
<evidence type="ECO:0000313" key="1">
    <source>
        <dbReference type="EMBL" id="PFX24747.1"/>
    </source>
</evidence>
<gene>
    <name evidence="1" type="primary">FBXL4</name>
    <name evidence="1" type="ORF">AWC38_SpisGene10653</name>
</gene>
<dbReference type="STRING" id="50429.A0A2B4S813"/>
<organism evidence="1 2">
    <name type="scientific">Stylophora pistillata</name>
    <name type="common">Smooth cauliflower coral</name>
    <dbReference type="NCBI Taxonomy" id="50429"/>
    <lineage>
        <taxon>Eukaryota</taxon>
        <taxon>Metazoa</taxon>
        <taxon>Cnidaria</taxon>
        <taxon>Anthozoa</taxon>
        <taxon>Hexacorallia</taxon>
        <taxon>Scleractinia</taxon>
        <taxon>Astrocoeniina</taxon>
        <taxon>Pocilloporidae</taxon>
        <taxon>Stylophora</taxon>
    </lineage>
</organism>
<protein>
    <submittedName>
        <fullName evidence="1">F-box/LRR-repeat protein 4</fullName>
    </submittedName>
</protein>
<comment type="caution">
    <text evidence="1">The sequence shown here is derived from an EMBL/GenBank/DDBJ whole genome shotgun (WGS) entry which is preliminary data.</text>
</comment>
<evidence type="ECO:0000313" key="2">
    <source>
        <dbReference type="Proteomes" id="UP000225706"/>
    </source>
</evidence>
<reference evidence="2" key="1">
    <citation type="journal article" date="2017" name="bioRxiv">
        <title>Comparative analysis of the genomes of Stylophora pistillata and Acropora digitifera provides evidence for extensive differences between species of corals.</title>
        <authorList>
            <person name="Voolstra C.R."/>
            <person name="Li Y."/>
            <person name="Liew Y.J."/>
            <person name="Baumgarten S."/>
            <person name="Zoccola D."/>
            <person name="Flot J.-F."/>
            <person name="Tambutte S."/>
            <person name="Allemand D."/>
            <person name="Aranda M."/>
        </authorList>
    </citation>
    <scope>NUCLEOTIDE SEQUENCE [LARGE SCALE GENOMIC DNA]</scope>
</reference>
<dbReference type="OrthoDB" id="2153609at2759"/>
<dbReference type="AlphaFoldDB" id="A0A2B4S813"/>
<sequence length="157" mass="18253">MSTEKKQVVEKVIFFSSQYGSDKSKSYTAENLAGNSYNYPNYGDFTQAFVLRSYGPWWEMSPSFRDPIDKSRRKLISEDFVDLAKPKTVELAFFFPHISSTKLKLLLLEIMSELFSTASASATTFSLNAKLYEERRTFGMMIDYDNFERERLFEIGF</sequence>
<proteinExistence type="predicted"/>